<dbReference type="Gene3D" id="3.40.710.10">
    <property type="entry name" value="DD-peptidase/beta-lactamase superfamily"/>
    <property type="match status" value="1"/>
</dbReference>
<dbReference type="InterPro" id="IPR012338">
    <property type="entry name" value="Beta-lactam/transpept-like"/>
</dbReference>
<dbReference type="InterPro" id="IPR001466">
    <property type="entry name" value="Beta-lactam-related"/>
</dbReference>
<dbReference type="Pfam" id="PF00144">
    <property type="entry name" value="Beta-lactamase"/>
    <property type="match status" value="1"/>
</dbReference>
<dbReference type="PANTHER" id="PTHR46825:SF11">
    <property type="entry name" value="PENICILLIN-BINDING PROTEIN 4"/>
    <property type="match status" value="1"/>
</dbReference>
<evidence type="ECO:0000259" key="3">
    <source>
        <dbReference type="Pfam" id="PF00144"/>
    </source>
</evidence>
<dbReference type="SUPFAM" id="SSF56601">
    <property type="entry name" value="beta-lactamase/transpeptidase-like"/>
    <property type="match status" value="1"/>
</dbReference>
<evidence type="ECO:0000256" key="1">
    <source>
        <dbReference type="ARBA" id="ARBA00004370"/>
    </source>
</evidence>
<feature type="domain" description="Beta-lactamase-related" evidence="3">
    <location>
        <begin position="79"/>
        <end position="383"/>
    </location>
</feature>
<dbReference type="Proteomes" id="UP001597212">
    <property type="component" value="Unassembled WGS sequence"/>
</dbReference>
<keyword evidence="2" id="KW-0472">Membrane</keyword>
<evidence type="ECO:0000313" key="4">
    <source>
        <dbReference type="EMBL" id="MFD1441607.1"/>
    </source>
</evidence>
<accession>A0ABW4CW21</accession>
<dbReference type="InterPro" id="IPR050491">
    <property type="entry name" value="AmpC-like"/>
</dbReference>
<sequence>MRSAQHQKRHIQAVRLRLAVLAITAICLLGAGFALGRVTAPKTAAKAPAQVHRGRSAAKRAAAKTVSAVPRAINPNIEQTLKTNLQAQNFSGTAIVIKHDKLVASVSLGQASVKRHLANREDTMFEIDSLQKSLTAGLVMRLIDAGKLKLTTPIGDYYPRFKRVPQLTVGALLQMHSGLKQAPMATPHYQSDAQLVDYVARHLTFVPKQFGTWAYTPANYVLMAGIVEQITGQSYEALFKQTYIDRLHLKQTVMAYQLDPTSNYASGYLLQGANPYATQQLTSLDQMHAELGTGQVYMSALDFYRATRSLVTGSLLKGSRAQIYRPGTPALMYDGGFYQNVPGFLRANGSGYGYMTTLQLSVDGKDAVVILGNVQGRNRNAINDLAGQLRQQFLTTK</sequence>
<dbReference type="PANTHER" id="PTHR46825">
    <property type="entry name" value="D-ALANYL-D-ALANINE-CARBOXYPEPTIDASE/ENDOPEPTIDASE AMPH"/>
    <property type="match status" value="1"/>
</dbReference>
<comment type="caution">
    <text evidence="4">The sequence shown here is derived from an EMBL/GenBank/DDBJ whole genome shotgun (WGS) entry which is preliminary data.</text>
</comment>
<dbReference type="RefSeq" id="WP_125756455.1">
    <property type="nucleotide sequence ID" value="NZ_JBHTOK010000072.1"/>
</dbReference>
<proteinExistence type="predicted"/>
<dbReference type="EMBL" id="JBHTOK010000072">
    <property type="protein sequence ID" value="MFD1441607.1"/>
    <property type="molecule type" value="Genomic_DNA"/>
</dbReference>
<dbReference type="GO" id="GO:0016787">
    <property type="term" value="F:hydrolase activity"/>
    <property type="evidence" value="ECO:0007669"/>
    <property type="project" value="UniProtKB-KW"/>
</dbReference>
<organism evidence="4 5">
    <name type="scientific">Lacticaseibacillus hegangensis</name>
    <dbReference type="NCBI Taxonomy" id="2486010"/>
    <lineage>
        <taxon>Bacteria</taxon>
        <taxon>Bacillati</taxon>
        <taxon>Bacillota</taxon>
        <taxon>Bacilli</taxon>
        <taxon>Lactobacillales</taxon>
        <taxon>Lactobacillaceae</taxon>
        <taxon>Lacticaseibacillus</taxon>
    </lineage>
</organism>
<name>A0ABW4CW21_9LACO</name>
<protein>
    <submittedName>
        <fullName evidence="4">Serine hydrolase domain-containing protein</fullName>
        <ecNumber evidence="4">3.-.-.-</ecNumber>
    </submittedName>
</protein>
<comment type="subcellular location">
    <subcellularLocation>
        <location evidence="1">Membrane</location>
    </subcellularLocation>
</comment>
<dbReference type="EC" id="3.-.-.-" evidence="4"/>
<keyword evidence="4" id="KW-0378">Hydrolase</keyword>
<gene>
    <name evidence="4" type="ORF">ACFQ5K_09505</name>
</gene>
<reference evidence="5" key="1">
    <citation type="journal article" date="2019" name="Int. J. Syst. Evol. Microbiol.">
        <title>The Global Catalogue of Microorganisms (GCM) 10K type strain sequencing project: providing services to taxonomists for standard genome sequencing and annotation.</title>
        <authorList>
            <consortium name="The Broad Institute Genomics Platform"/>
            <consortium name="The Broad Institute Genome Sequencing Center for Infectious Disease"/>
            <person name="Wu L."/>
            <person name="Ma J."/>
        </authorList>
    </citation>
    <scope>NUCLEOTIDE SEQUENCE [LARGE SCALE GENOMIC DNA]</scope>
    <source>
        <strain evidence="5">CCM 8912</strain>
    </source>
</reference>
<evidence type="ECO:0000256" key="2">
    <source>
        <dbReference type="ARBA" id="ARBA00023136"/>
    </source>
</evidence>
<keyword evidence="5" id="KW-1185">Reference proteome</keyword>
<evidence type="ECO:0000313" key="5">
    <source>
        <dbReference type="Proteomes" id="UP001597212"/>
    </source>
</evidence>